<dbReference type="EMBL" id="CM055747">
    <property type="protein sequence ID" value="KAJ7995951.1"/>
    <property type="molecule type" value="Genomic_DNA"/>
</dbReference>
<protein>
    <submittedName>
        <fullName evidence="1">Uncharacterized protein</fullName>
    </submittedName>
</protein>
<comment type="caution">
    <text evidence="1">The sequence shown here is derived from an EMBL/GenBank/DDBJ whole genome shotgun (WGS) entry which is preliminary data.</text>
</comment>
<name>A0ACC2FX64_DALPE</name>
<organism evidence="1 2">
    <name type="scientific">Dallia pectoralis</name>
    <name type="common">Alaska blackfish</name>
    <dbReference type="NCBI Taxonomy" id="75939"/>
    <lineage>
        <taxon>Eukaryota</taxon>
        <taxon>Metazoa</taxon>
        <taxon>Chordata</taxon>
        <taxon>Craniata</taxon>
        <taxon>Vertebrata</taxon>
        <taxon>Euteleostomi</taxon>
        <taxon>Actinopterygii</taxon>
        <taxon>Neopterygii</taxon>
        <taxon>Teleostei</taxon>
        <taxon>Protacanthopterygii</taxon>
        <taxon>Esociformes</taxon>
        <taxon>Umbridae</taxon>
        <taxon>Dallia</taxon>
    </lineage>
</organism>
<accession>A0ACC2FX64</accession>
<dbReference type="Proteomes" id="UP001157502">
    <property type="component" value="Chromosome 20"/>
</dbReference>
<evidence type="ECO:0000313" key="1">
    <source>
        <dbReference type="EMBL" id="KAJ7995951.1"/>
    </source>
</evidence>
<reference evidence="1" key="1">
    <citation type="submission" date="2021-05" db="EMBL/GenBank/DDBJ databases">
        <authorList>
            <person name="Pan Q."/>
            <person name="Jouanno E."/>
            <person name="Zahm M."/>
            <person name="Klopp C."/>
            <person name="Cabau C."/>
            <person name="Louis A."/>
            <person name="Berthelot C."/>
            <person name="Parey E."/>
            <person name="Roest Crollius H."/>
            <person name="Montfort J."/>
            <person name="Robinson-Rechavi M."/>
            <person name="Bouchez O."/>
            <person name="Lampietro C."/>
            <person name="Lopez Roques C."/>
            <person name="Donnadieu C."/>
            <person name="Postlethwait J."/>
            <person name="Bobe J."/>
            <person name="Dillon D."/>
            <person name="Chandos A."/>
            <person name="von Hippel F."/>
            <person name="Guiguen Y."/>
        </authorList>
    </citation>
    <scope>NUCLEOTIDE SEQUENCE</scope>
    <source>
        <strain evidence="1">YG-Jan2019</strain>
    </source>
</reference>
<proteinExistence type="predicted"/>
<keyword evidence="2" id="KW-1185">Reference proteome</keyword>
<gene>
    <name evidence="1" type="ORF">DPEC_G00232030</name>
</gene>
<evidence type="ECO:0000313" key="2">
    <source>
        <dbReference type="Proteomes" id="UP001157502"/>
    </source>
</evidence>
<sequence length="869" mass="99567">MESRDMDKKLNAPSDFVAANVAKGCQSPLMPPSHFTASIQSSPVTVPGCVRGQGTGPIAWGTLGTTPSDTCPASPWLSSAEAKQEMLELRRENQRIQMLRGPGVRNESEVSENTRRTRCETEWRLDTERLRGEAERLKGQLEALREAEGRQREELRNKDSALNRQSHETEVMRAELFKTQTELSQVRVELVQKREEKEKLSAQLERFNRESGQEVERLTREVEKSTQEAQRVTREAVTAKLQADEVAKQEVQKLKIQLEEAHERHESKFQQLTTSLDTELTSLRQTNSKLQESLCHQSQEVTHLKCGLLEMSAERDGLKEQVCQMANAFQNQSATLQSLRSYIGEITPERALEEELTETVQKLKREKEALQVKTELLTVRLNSVNGILALQEEEMASEALSNPVLKAGTKGTRVLRRWREKVFMLLVQLHSKDMELRGEKDNLQSIISSLEQELKNEKYQSTVFQHSLQDRTAELDLEKGAREIVEMDLSRMRLENTELKSLNLELGAALRTMMDAVQRFSQTLEAKMSEVESVQKRLNSFGQRLTFAKRRVDTIQGLMMRKEALRRVQHATKPANPVSDRASDRELQAQLVVACEERDKLMQELKRTPVLIENALADVREKYDSEVRQLRRAAEQSRMEAQEVQAAKEEAQQRLRQAHTRIEESQLNQEQLAAQLISQQEASERALKEKLSETEDRCSQQLRTMESQLNTARREHTKAVVALRQFERQAERERVQERDAQRLQREHGKKELQDLHKLLQEKDMDRNLLLATVREQGLMKEYTAARTKRTHVSVKEKNCVSVKDKNSLSSDAVRVKPQTTEKLLSVMEDLQALSAEVVHSSDDDSEGDERHGGTEVHSKSTPDDSPMWP</sequence>